<sequence length="286" mass="31009">MLLRLPLVSDLYNAVVRFLRHDGLVMAGYLAYLTVLGLFPFLIILVALAGVFGNTTNGAQFIVMMLDTLPPDIQLVIEQPVSQIVATSQGGALTLGLAGAVWVASSAIGAASLAIDRAFETTKPPAFWLRQLHSIGLVIFGAVAMTLGFSVFVLGPLIFDEIINIMPMWADWSWLANSLRYGFSLTLLYLALVSLYFALRPKFQGRYVAVTRGALLTLVLWILIGAGFSIYLKNFANYNITYGSLAGAIATLVFFYLLNVAFLLGAEMNALVAKRRQNTADGVSAD</sequence>
<dbReference type="AlphaFoldDB" id="A0A9X3TYH3"/>
<dbReference type="InterPro" id="IPR017039">
    <property type="entry name" value="Virul_fac_BrkB"/>
</dbReference>
<dbReference type="Proteomes" id="UP001141619">
    <property type="component" value="Unassembled WGS sequence"/>
</dbReference>
<feature type="transmembrane region" description="Helical" evidence="6">
    <location>
        <begin position="244"/>
        <end position="266"/>
    </location>
</feature>
<name>A0A9X3TYH3_9PROT</name>
<comment type="caution">
    <text evidence="7">The sequence shown here is derived from an EMBL/GenBank/DDBJ whole genome shotgun (WGS) entry which is preliminary data.</text>
</comment>
<dbReference type="RefSeq" id="WP_274943741.1">
    <property type="nucleotide sequence ID" value="NZ_JANWOI010000003.1"/>
</dbReference>
<keyword evidence="3 6" id="KW-0812">Transmembrane</keyword>
<keyword evidence="4 6" id="KW-1133">Transmembrane helix</keyword>
<dbReference type="EMBL" id="JANWOI010000003">
    <property type="protein sequence ID" value="MDA5194035.1"/>
    <property type="molecule type" value="Genomic_DNA"/>
</dbReference>
<dbReference type="PIRSF" id="PIRSF035875">
    <property type="entry name" value="RNase_BN"/>
    <property type="match status" value="1"/>
</dbReference>
<dbReference type="NCBIfam" id="TIGR00765">
    <property type="entry name" value="yihY_not_rbn"/>
    <property type="match status" value="1"/>
</dbReference>
<gene>
    <name evidence="7" type="ORF">NYP16_08745</name>
</gene>
<dbReference type="GO" id="GO:0005886">
    <property type="term" value="C:plasma membrane"/>
    <property type="evidence" value="ECO:0007669"/>
    <property type="project" value="UniProtKB-SubCell"/>
</dbReference>
<dbReference type="Pfam" id="PF03631">
    <property type="entry name" value="Virul_fac_BrkB"/>
    <property type="match status" value="1"/>
</dbReference>
<evidence type="ECO:0000256" key="4">
    <source>
        <dbReference type="ARBA" id="ARBA00022989"/>
    </source>
</evidence>
<dbReference type="PANTHER" id="PTHR30213">
    <property type="entry name" value="INNER MEMBRANE PROTEIN YHJD"/>
    <property type="match status" value="1"/>
</dbReference>
<reference evidence="7" key="2">
    <citation type="journal article" date="2023" name="Syst. Appl. Microbiol.">
        <title>Govania unica gen. nov., sp. nov., a rare biosphere bacterium that represents a novel family in the class Alphaproteobacteria.</title>
        <authorList>
            <person name="Vandamme P."/>
            <person name="Peeters C."/>
            <person name="Hettiarachchi A."/>
            <person name="Cnockaert M."/>
            <person name="Carlier A."/>
        </authorList>
    </citation>
    <scope>NUCLEOTIDE SEQUENCE</scope>
    <source>
        <strain evidence="7">LMG 31809</strain>
    </source>
</reference>
<protein>
    <submittedName>
        <fullName evidence="7">YihY/virulence factor BrkB family protein</fullName>
    </submittedName>
</protein>
<evidence type="ECO:0000256" key="5">
    <source>
        <dbReference type="ARBA" id="ARBA00023136"/>
    </source>
</evidence>
<dbReference type="PANTHER" id="PTHR30213:SF0">
    <property type="entry name" value="UPF0761 MEMBRANE PROTEIN YIHY"/>
    <property type="match status" value="1"/>
</dbReference>
<evidence type="ECO:0000256" key="3">
    <source>
        <dbReference type="ARBA" id="ARBA00022692"/>
    </source>
</evidence>
<feature type="transmembrane region" description="Helical" evidence="6">
    <location>
        <begin position="29"/>
        <end position="52"/>
    </location>
</feature>
<feature type="transmembrane region" description="Helical" evidence="6">
    <location>
        <begin position="179"/>
        <end position="199"/>
    </location>
</feature>
<accession>A0A9X3TYH3</accession>
<keyword evidence="5 6" id="KW-0472">Membrane</keyword>
<keyword evidence="2" id="KW-1003">Cell membrane</keyword>
<comment type="subcellular location">
    <subcellularLocation>
        <location evidence="1">Cell membrane</location>
        <topology evidence="1">Multi-pass membrane protein</topology>
    </subcellularLocation>
</comment>
<evidence type="ECO:0000256" key="6">
    <source>
        <dbReference type="SAM" id="Phobius"/>
    </source>
</evidence>
<evidence type="ECO:0000313" key="8">
    <source>
        <dbReference type="Proteomes" id="UP001141619"/>
    </source>
</evidence>
<evidence type="ECO:0000256" key="1">
    <source>
        <dbReference type="ARBA" id="ARBA00004651"/>
    </source>
</evidence>
<feature type="transmembrane region" description="Helical" evidence="6">
    <location>
        <begin position="135"/>
        <end position="159"/>
    </location>
</feature>
<proteinExistence type="predicted"/>
<feature type="transmembrane region" description="Helical" evidence="6">
    <location>
        <begin position="92"/>
        <end position="115"/>
    </location>
</feature>
<reference evidence="7" key="1">
    <citation type="submission" date="2022-08" db="EMBL/GenBank/DDBJ databases">
        <authorList>
            <person name="Vandamme P."/>
            <person name="Hettiarachchi A."/>
            <person name="Peeters C."/>
            <person name="Cnockaert M."/>
            <person name="Carlier A."/>
        </authorList>
    </citation>
    <scope>NUCLEOTIDE SEQUENCE</scope>
    <source>
        <strain evidence="7">LMG 31809</strain>
    </source>
</reference>
<keyword evidence="8" id="KW-1185">Reference proteome</keyword>
<evidence type="ECO:0000313" key="7">
    <source>
        <dbReference type="EMBL" id="MDA5194035.1"/>
    </source>
</evidence>
<evidence type="ECO:0000256" key="2">
    <source>
        <dbReference type="ARBA" id="ARBA00022475"/>
    </source>
</evidence>
<organism evidence="7 8">
    <name type="scientific">Govanella unica</name>
    <dbReference type="NCBI Taxonomy" id="2975056"/>
    <lineage>
        <taxon>Bacteria</taxon>
        <taxon>Pseudomonadati</taxon>
        <taxon>Pseudomonadota</taxon>
        <taxon>Alphaproteobacteria</taxon>
        <taxon>Emcibacterales</taxon>
        <taxon>Govanellaceae</taxon>
        <taxon>Govanella</taxon>
    </lineage>
</organism>
<feature type="transmembrane region" description="Helical" evidence="6">
    <location>
        <begin position="211"/>
        <end position="232"/>
    </location>
</feature>